<proteinExistence type="inferred from homology"/>
<feature type="region of interest" description="Disordered" evidence="7">
    <location>
        <begin position="201"/>
        <end position="232"/>
    </location>
</feature>
<evidence type="ECO:0000256" key="3">
    <source>
        <dbReference type="ARBA" id="ARBA00023015"/>
    </source>
</evidence>
<sequence>MLPGQPSMLASSSAIDGSTFVDSSLISGGRQQQGVSGVTQQADIVNRVPTDRRMLEQPWKDPRFFPITIDTVMVYFCQRDNPFFDTSSDNALMMMQNQGISGPQLDEILKQMNGIQYVLVQPPSSPPLFVVRKQQRMSADKITPLCHYYILDGTVYQAPDLYTFLHSKLIGIIDPLRNAFLEAIEMTRFSSSKGYSWEFKTKPSKRVDEEEEDTMDDGRNYLNNQRDKDEEDPLTIRATPYQQLRTDMLLQELATQFKSDQLKIEMPHSSGTHPTTADQSVSQQHQISSSPSLTTDFQGLLVEGFNQPNEVTMHDEQEEHE</sequence>
<evidence type="ECO:0000256" key="7">
    <source>
        <dbReference type="SAM" id="MobiDB-lite"/>
    </source>
</evidence>
<gene>
    <name evidence="6" type="primary">MED6</name>
</gene>
<evidence type="ECO:0000313" key="9">
    <source>
        <dbReference type="WBParaSite" id="MhA1_Contig1362.frz3.gene2"/>
    </source>
</evidence>
<reference evidence="9" key="1">
    <citation type="submission" date="2016-11" db="UniProtKB">
        <authorList>
            <consortium name="WormBaseParasite"/>
        </authorList>
    </citation>
    <scope>IDENTIFICATION</scope>
</reference>
<comment type="subcellular location">
    <subcellularLocation>
        <location evidence="1 6">Nucleus</location>
    </subcellularLocation>
</comment>
<comment type="function">
    <text evidence="6">Component of the Mediator complex, a coactivator involved in the regulated transcription of nearly all RNA polymerase II-dependent genes. Mediator functions as a bridge to convey information from gene-specific regulatory proteins to the basal RNA polymerase II transcription machinery. Mediator is recruited to promoters by direct interactions with regulatory proteins and serves as a scaffold for the assembly of a functional preinitiation complex with RNA polymerase II and the general transcription factors.</text>
</comment>
<comment type="subunit">
    <text evidence="6">Component of the Mediator complex.</text>
</comment>
<dbReference type="Gene3D" id="3.10.450.580">
    <property type="entry name" value="Mediator complex, subunit Med6"/>
    <property type="match status" value="1"/>
</dbReference>
<keyword evidence="5 6" id="KW-0539">Nucleus</keyword>
<protein>
    <recommendedName>
        <fullName evidence="6">Mediator of RNA polymerase II transcription subunit 6</fullName>
    </recommendedName>
    <alternativeName>
        <fullName evidence="6">Mediator complex subunit 6</fullName>
    </alternativeName>
</protein>
<evidence type="ECO:0000256" key="6">
    <source>
        <dbReference type="RuleBase" id="RU364143"/>
    </source>
</evidence>
<dbReference type="GO" id="GO:0006357">
    <property type="term" value="P:regulation of transcription by RNA polymerase II"/>
    <property type="evidence" value="ECO:0007669"/>
    <property type="project" value="InterPro"/>
</dbReference>
<evidence type="ECO:0000313" key="8">
    <source>
        <dbReference type="Proteomes" id="UP000095281"/>
    </source>
</evidence>
<dbReference type="InterPro" id="IPR007018">
    <property type="entry name" value="Mediator_Med6"/>
</dbReference>
<keyword evidence="8" id="KW-1185">Reference proteome</keyword>
<keyword evidence="6" id="KW-0010">Activator</keyword>
<evidence type="ECO:0000256" key="5">
    <source>
        <dbReference type="ARBA" id="ARBA00023242"/>
    </source>
</evidence>
<keyword evidence="3 6" id="KW-0805">Transcription regulation</keyword>
<comment type="similarity">
    <text evidence="2 6">Belongs to the Mediator complex subunit 6 family.</text>
</comment>
<evidence type="ECO:0000256" key="2">
    <source>
        <dbReference type="ARBA" id="ARBA00007526"/>
    </source>
</evidence>
<dbReference type="Pfam" id="PF04934">
    <property type="entry name" value="Med6"/>
    <property type="match status" value="1"/>
</dbReference>
<feature type="compositionally biased region" description="Polar residues" evidence="7">
    <location>
        <begin position="269"/>
        <end position="278"/>
    </location>
</feature>
<feature type="region of interest" description="Disordered" evidence="7">
    <location>
        <begin position="266"/>
        <end position="292"/>
    </location>
</feature>
<dbReference type="GO" id="GO:0016592">
    <property type="term" value="C:mediator complex"/>
    <property type="evidence" value="ECO:0007669"/>
    <property type="project" value="InterPro"/>
</dbReference>
<dbReference type="AlphaFoldDB" id="A0A1I8B4C7"/>
<dbReference type="Proteomes" id="UP000095281">
    <property type="component" value="Unplaced"/>
</dbReference>
<dbReference type="PANTHER" id="PTHR13104">
    <property type="entry name" value="MED-6-RELATED"/>
    <property type="match status" value="1"/>
</dbReference>
<dbReference type="WBParaSite" id="MhA1_Contig1362.frz3.gene2">
    <property type="protein sequence ID" value="MhA1_Contig1362.frz3.gene2"/>
    <property type="gene ID" value="MhA1_Contig1362.frz3.gene2"/>
</dbReference>
<organism evidence="8 9">
    <name type="scientific">Meloidogyne hapla</name>
    <name type="common">Root-knot nematode worm</name>
    <dbReference type="NCBI Taxonomy" id="6305"/>
    <lineage>
        <taxon>Eukaryota</taxon>
        <taxon>Metazoa</taxon>
        <taxon>Ecdysozoa</taxon>
        <taxon>Nematoda</taxon>
        <taxon>Chromadorea</taxon>
        <taxon>Rhabditida</taxon>
        <taxon>Tylenchina</taxon>
        <taxon>Tylenchomorpha</taxon>
        <taxon>Tylenchoidea</taxon>
        <taxon>Meloidogynidae</taxon>
        <taxon>Meloidogyninae</taxon>
        <taxon>Meloidogyne</taxon>
    </lineage>
</organism>
<evidence type="ECO:0000256" key="1">
    <source>
        <dbReference type="ARBA" id="ARBA00004123"/>
    </source>
</evidence>
<feature type="compositionally biased region" description="Low complexity" evidence="7">
    <location>
        <begin position="279"/>
        <end position="292"/>
    </location>
</feature>
<dbReference type="InterPro" id="IPR038566">
    <property type="entry name" value="Mediator_Med6_sf"/>
</dbReference>
<name>A0A1I8B4C7_MELHA</name>
<keyword evidence="4 6" id="KW-0804">Transcription</keyword>
<dbReference type="GO" id="GO:0003712">
    <property type="term" value="F:transcription coregulator activity"/>
    <property type="evidence" value="ECO:0007669"/>
    <property type="project" value="InterPro"/>
</dbReference>
<evidence type="ECO:0000256" key="4">
    <source>
        <dbReference type="ARBA" id="ARBA00023163"/>
    </source>
</evidence>
<accession>A0A1I8B4C7</accession>